<keyword evidence="12" id="KW-0732">Signal</keyword>
<dbReference type="PROSITE" id="PS01234">
    <property type="entry name" value="GATB"/>
    <property type="match status" value="1"/>
</dbReference>
<keyword evidence="5 10" id="KW-0067">ATP-binding</keyword>
<dbReference type="InterPro" id="IPR018027">
    <property type="entry name" value="Asn/Gln_amidotransferase"/>
</dbReference>
<dbReference type="Pfam" id="PF02934">
    <property type="entry name" value="GatB_N"/>
    <property type="match status" value="1"/>
</dbReference>
<proteinExistence type="inferred from homology"/>
<accession>D8LDP1</accession>
<dbReference type="OrthoDB" id="1722066at2759"/>
<comment type="subunit">
    <text evidence="2">Heterotrimer of A, B and C subunits.</text>
</comment>
<dbReference type="GO" id="GO:0050567">
    <property type="term" value="F:glutaminyl-tRNA synthase (glutamine-hydrolyzing) activity"/>
    <property type="evidence" value="ECO:0007669"/>
    <property type="project" value="UniProtKB-UniRule"/>
</dbReference>
<dbReference type="InterPro" id="IPR023168">
    <property type="entry name" value="GatB_Yqey_C_2"/>
</dbReference>
<dbReference type="GO" id="GO:0030956">
    <property type="term" value="C:glutamyl-tRNA(Gln) amidotransferase complex"/>
    <property type="evidence" value="ECO:0007669"/>
    <property type="project" value="UniProtKB-UniRule"/>
</dbReference>
<dbReference type="SUPFAM" id="SSF55931">
    <property type="entry name" value="Glutamine synthetase/guanido kinase"/>
    <property type="match status" value="1"/>
</dbReference>
<dbReference type="NCBIfam" id="TIGR00133">
    <property type="entry name" value="gatB"/>
    <property type="match status" value="1"/>
</dbReference>
<dbReference type="GO" id="GO:0032543">
    <property type="term" value="P:mitochondrial translation"/>
    <property type="evidence" value="ECO:0007669"/>
    <property type="project" value="UniProtKB-UniRule"/>
</dbReference>
<dbReference type="EMBL" id="FN649758">
    <property type="protein sequence ID" value="CBN78448.1"/>
    <property type="molecule type" value="Genomic_DNA"/>
</dbReference>
<evidence type="ECO:0000256" key="2">
    <source>
        <dbReference type="ARBA" id="ARBA00011123"/>
    </source>
</evidence>
<dbReference type="SUPFAM" id="SSF89095">
    <property type="entry name" value="GatB/YqeY motif"/>
    <property type="match status" value="1"/>
</dbReference>
<dbReference type="InterPro" id="IPR042114">
    <property type="entry name" value="GatB_C_1"/>
</dbReference>
<evidence type="ECO:0000256" key="12">
    <source>
        <dbReference type="SAM" id="SignalP"/>
    </source>
</evidence>
<evidence type="ECO:0000313" key="14">
    <source>
        <dbReference type="EMBL" id="CBN78448.1"/>
    </source>
</evidence>
<dbReference type="InterPro" id="IPR014746">
    <property type="entry name" value="Gln_synth/guanido_kin_cat_dom"/>
</dbReference>
<gene>
    <name evidence="14" type="primary">glutamyl-tRNA(Gl</name>
    <name evidence="14" type="ORF">Esi_0121_0035</name>
</gene>
<keyword evidence="10" id="KW-0496">Mitochondrion</keyword>
<dbReference type="GO" id="GO:0016740">
    <property type="term" value="F:transferase activity"/>
    <property type="evidence" value="ECO:0007669"/>
    <property type="project" value="UniProtKB-KW"/>
</dbReference>
<evidence type="ECO:0000256" key="4">
    <source>
        <dbReference type="ARBA" id="ARBA00022741"/>
    </source>
</evidence>
<feature type="region of interest" description="Disordered" evidence="11">
    <location>
        <begin position="50"/>
        <end position="82"/>
    </location>
</feature>
<dbReference type="NCBIfam" id="NF004012">
    <property type="entry name" value="PRK05477.1-2"/>
    <property type="match status" value="1"/>
</dbReference>
<feature type="compositionally biased region" description="Basic residues" evidence="11">
    <location>
        <begin position="71"/>
        <end position="81"/>
    </location>
</feature>
<dbReference type="Pfam" id="PF02637">
    <property type="entry name" value="GatB_Yqey"/>
    <property type="match status" value="1"/>
</dbReference>
<dbReference type="eggNOG" id="KOG2438">
    <property type="taxonomic scope" value="Eukaryota"/>
</dbReference>
<comment type="catalytic activity">
    <reaction evidence="8">
        <text>L-aspartyl-tRNA(Asn) + L-glutamine + ATP + H2O = L-asparaginyl-tRNA(Asn) + L-glutamate + ADP + phosphate + 2 H(+)</text>
        <dbReference type="Rhea" id="RHEA:14513"/>
        <dbReference type="Rhea" id="RHEA-COMP:9674"/>
        <dbReference type="Rhea" id="RHEA-COMP:9677"/>
        <dbReference type="ChEBI" id="CHEBI:15377"/>
        <dbReference type="ChEBI" id="CHEBI:15378"/>
        <dbReference type="ChEBI" id="CHEBI:29985"/>
        <dbReference type="ChEBI" id="CHEBI:30616"/>
        <dbReference type="ChEBI" id="CHEBI:43474"/>
        <dbReference type="ChEBI" id="CHEBI:58359"/>
        <dbReference type="ChEBI" id="CHEBI:78515"/>
        <dbReference type="ChEBI" id="CHEBI:78516"/>
        <dbReference type="ChEBI" id="CHEBI:456216"/>
    </reaction>
</comment>
<sequence length="580" mass="63149">MSPMVKVLVLMCVFVGGRDTSAFLHNALAARSARDVTEFCSREGAAVRQSGTSQSSAKEGQLCMKGGGGGRKSKGNKKGRGKVNPALQAALEKWEPVIGIEIHAQISSSTKAYCSCSTLYSPDSPNTNVCPVCLGEPGSLPVPNARVVELSAKAGMALGCTIAAETKWDRKNYFYPDTPKNYQITQYDRPIAEHGEIVLPSGKKVGVTRLHMEEDSAKMNHQGAESLAGSTHSLVDFNRAGTPLAEIVSEPDMRSGIEAAEYGRELQRVLRYLGVSDGNMAEGSMRLDVNVSLRPKGEKCLNTKVELKNLNSFRAVQESVDFEIVRQSRCYETDEVIRQETRLWDEKKKATQIMRVKEGEADYRYFPEPDIPPLALPAELLQRWRSELCELPAGKRERYQSELGLSEEDASALSDDQSVALYFEEAVGAGSDPGEACKWLIGDIAGYLNSKKKGIREIGLTPSGLAELVGLIRERKISGRIAKELLPELLGGEWEGGVEELVEERGMQAINDPAEIEGFVRDVMKANADKVEQFRSGKTKLQGFFVGQAVALSGGKADPELTGEVARRLLEDVGVEAGAS</sequence>
<evidence type="ECO:0000256" key="9">
    <source>
        <dbReference type="ARBA" id="ARBA00047913"/>
    </source>
</evidence>
<dbReference type="EMBL" id="FN647885">
    <property type="protein sequence ID" value="CBN78448.1"/>
    <property type="molecule type" value="Genomic_DNA"/>
</dbReference>
<feature type="chain" id="PRO_5003117079" description="Glutamyl-tRNA(Gln) amidotransferase subunit B, mitochondrial" evidence="12">
    <location>
        <begin position="23"/>
        <end position="580"/>
    </location>
</feature>
<comment type="function">
    <text evidence="7">Allows the formation of correctly charged Asn-tRNA(Asn) or Gln-tRNA(Gln) through the transamidation of misacylated Asp-tRNA(Asn) or Glu-tRNA(Gln) in organisms which lack either or both of asparaginyl-tRNA or glutaminyl-tRNA synthetases. The reaction takes place in the presence of glutamine and ATP through an activated phospho-Asp-tRNA(Asn) or phospho-Glu-tRNA(Gln).</text>
</comment>
<comment type="function">
    <text evidence="10">Allows the formation of correctly charged Gln-tRNA(Gln) through the transamidation of misacylated Glu-tRNA(Gln) in the mitochondria. The reaction takes place in the presence of glutamine and ATP through an activated gamma-phospho-Glu-tRNA(Gln).</text>
</comment>
<keyword evidence="3 10" id="KW-0436">Ligase</keyword>
<dbReference type="FunFam" id="1.10.10.410:FF:000001">
    <property type="entry name" value="Aspartyl/glutamyl-tRNA(Asn/Gln) amidotransferase subunit B"/>
    <property type="match status" value="1"/>
</dbReference>
<dbReference type="Gene3D" id="1.10.150.380">
    <property type="entry name" value="GatB domain, N-terminal subdomain"/>
    <property type="match status" value="1"/>
</dbReference>
<dbReference type="OMA" id="FELMFKE"/>
<dbReference type="GO" id="GO:0005524">
    <property type="term" value="F:ATP binding"/>
    <property type="evidence" value="ECO:0007669"/>
    <property type="project" value="UniProtKB-KW"/>
</dbReference>
<dbReference type="InterPro" id="IPR003789">
    <property type="entry name" value="Asn/Gln_tRNA_amidoTrase-B-like"/>
</dbReference>
<feature type="signal peptide" evidence="12">
    <location>
        <begin position="1"/>
        <end position="22"/>
    </location>
</feature>
<protein>
    <recommendedName>
        <fullName evidence="10">Glutamyl-tRNA(Gln) amidotransferase subunit B, mitochondrial</fullName>
        <shortName evidence="10">Glu-AdT subunit B</shortName>
        <ecNumber evidence="10">6.3.5.-</ecNumber>
    </recommendedName>
</protein>
<evidence type="ECO:0000256" key="8">
    <source>
        <dbReference type="ARBA" id="ARBA00047380"/>
    </source>
</evidence>
<comment type="subunit">
    <text evidence="10">Subunit of the heterotrimeric GatCAB amidotransferase (AdT) complex, composed of A, B and C subunits.</text>
</comment>
<evidence type="ECO:0000313" key="15">
    <source>
        <dbReference type="Proteomes" id="UP000002630"/>
    </source>
</evidence>
<comment type="catalytic activity">
    <reaction evidence="9 10">
        <text>L-glutamyl-tRNA(Gln) + L-glutamine + ATP + H2O = L-glutaminyl-tRNA(Gln) + L-glutamate + ADP + phosphate + H(+)</text>
        <dbReference type="Rhea" id="RHEA:17521"/>
        <dbReference type="Rhea" id="RHEA-COMP:9681"/>
        <dbReference type="Rhea" id="RHEA-COMP:9684"/>
        <dbReference type="ChEBI" id="CHEBI:15377"/>
        <dbReference type="ChEBI" id="CHEBI:15378"/>
        <dbReference type="ChEBI" id="CHEBI:29985"/>
        <dbReference type="ChEBI" id="CHEBI:30616"/>
        <dbReference type="ChEBI" id="CHEBI:43474"/>
        <dbReference type="ChEBI" id="CHEBI:58359"/>
        <dbReference type="ChEBI" id="CHEBI:78520"/>
        <dbReference type="ChEBI" id="CHEBI:78521"/>
        <dbReference type="ChEBI" id="CHEBI:456216"/>
    </reaction>
</comment>
<evidence type="ECO:0000256" key="3">
    <source>
        <dbReference type="ARBA" id="ARBA00022598"/>
    </source>
</evidence>
<evidence type="ECO:0000256" key="7">
    <source>
        <dbReference type="ARBA" id="ARBA00024799"/>
    </source>
</evidence>
<dbReference type="InterPro" id="IPR004413">
    <property type="entry name" value="GatB"/>
</dbReference>
<evidence type="ECO:0000256" key="5">
    <source>
        <dbReference type="ARBA" id="ARBA00022840"/>
    </source>
</evidence>
<dbReference type="Proteomes" id="UP000002630">
    <property type="component" value="Linkage Group LG33"/>
</dbReference>
<keyword evidence="15" id="KW-1185">Reference proteome</keyword>
<comment type="similarity">
    <text evidence="1 10">Belongs to the GatB/GatE family. GatB subfamily.</text>
</comment>
<reference evidence="14 15" key="1">
    <citation type="journal article" date="2010" name="Nature">
        <title>The Ectocarpus genome and the independent evolution of multicellularity in brown algae.</title>
        <authorList>
            <person name="Cock J.M."/>
            <person name="Sterck L."/>
            <person name="Rouze P."/>
            <person name="Scornet D."/>
            <person name="Allen A.E."/>
            <person name="Amoutzias G."/>
            <person name="Anthouard V."/>
            <person name="Artiguenave F."/>
            <person name="Aury J.M."/>
            <person name="Badger J.H."/>
            <person name="Beszteri B."/>
            <person name="Billiau K."/>
            <person name="Bonnet E."/>
            <person name="Bothwell J.H."/>
            <person name="Bowler C."/>
            <person name="Boyen C."/>
            <person name="Brownlee C."/>
            <person name="Carrano C.J."/>
            <person name="Charrier B."/>
            <person name="Cho G.Y."/>
            <person name="Coelho S.M."/>
            <person name="Collen J."/>
            <person name="Corre E."/>
            <person name="Da Silva C."/>
            <person name="Delage L."/>
            <person name="Delaroque N."/>
            <person name="Dittami S.M."/>
            <person name="Doulbeau S."/>
            <person name="Elias M."/>
            <person name="Farnham G."/>
            <person name="Gachon C.M."/>
            <person name="Gschloessl B."/>
            <person name="Heesch S."/>
            <person name="Jabbari K."/>
            <person name="Jubin C."/>
            <person name="Kawai H."/>
            <person name="Kimura K."/>
            <person name="Kloareg B."/>
            <person name="Kupper F.C."/>
            <person name="Lang D."/>
            <person name="Le Bail A."/>
            <person name="Leblanc C."/>
            <person name="Lerouge P."/>
            <person name="Lohr M."/>
            <person name="Lopez P.J."/>
            <person name="Martens C."/>
            <person name="Maumus F."/>
            <person name="Michel G."/>
            <person name="Miranda-Saavedra D."/>
            <person name="Morales J."/>
            <person name="Moreau H."/>
            <person name="Motomura T."/>
            <person name="Nagasato C."/>
            <person name="Napoli C.A."/>
            <person name="Nelson D.R."/>
            <person name="Nyvall-Collen P."/>
            <person name="Peters A.F."/>
            <person name="Pommier C."/>
            <person name="Potin P."/>
            <person name="Poulain J."/>
            <person name="Quesneville H."/>
            <person name="Read B."/>
            <person name="Rensing S.A."/>
            <person name="Ritter A."/>
            <person name="Rousvoal S."/>
            <person name="Samanta M."/>
            <person name="Samson G."/>
            <person name="Schroeder D.C."/>
            <person name="Segurens B."/>
            <person name="Strittmatter M."/>
            <person name="Tonon T."/>
            <person name="Tregear J.W."/>
            <person name="Valentin K."/>
            <person name="von Dassow P."/>
            <person name="Yamagishi T."/>
            <person name="Van de Peer Y."/>
            <person name="Wincker P."/>
        </authorList>
    </citation>
    <scope>NUCLEOTIDE SEQUENCE [LARGE SCALE GENOMIC DNA]</scope>
    <source>
        <strain evidence="15">Ec32 / CCAP1310/4</strain>
    </source>
</reference>
<comment type="subcellular location">
    <subcellularLocation>
        <location evidence="10">Mitochondrion</location>
    </subcellularLocation>
</comment>
<dbReference type="InterPro" id="IPR017959">
    <property type="entry name" value="Asn/Gln-tRNA_amidoTrfase_suB/E"/>
</dbReference>
<dbReference type="STRING" id="2880.D8LDP1"/>
<dbReference type="Gene3D" id="1.10.10.410">
    <property type="match status" value="1"/>
</dbReference>
<evidence type="ECO:0000256" key="6">
    <source>
        <dbReference type="ARBA" id="ARBA00022917"/>
    </source>
</evidence>
<dbReference type="PANTHER" id="PTHR11659:SF0">
    <property type="entry name" value="GLUTAMYL-TRNA(GLN) AMIDOTRANSFERASE SUBUNIT B, MITOCHONDRIAL"/>
    <property type="match status" value="1"/>
</dbReference>
<dbReference type="InterPro" id="IPR017958">
    <property type="entry name" value="Gln-tRNA_amidoTrfase_suB_CS"/>
</dbReference>
<dbReference type="GO" id="GO:0050566">
    <property type="term" value="F:asparaginyl-tRNA synthase (glutamine-hydrolyzing) activity"/>
    <property type="evidence" value="ECO:0007669"/>
    <property type="project" value="RHEA"/>
</dbReference>
<dbReference type="NCBIfam" id="NF004014">
    <property type="entry name" value="PRK05477.1-4"/>
    <property type="match status" value="1"/>
</dbReference>
<evidence type="ECO:0000259" key="13">
    <source>
        <dbReference type="SMART" id="SM00845"/>
    </source>
</evidence>
<name>D8LDP1_ECTSI</name>
<dbReference type="HAMAP" id="MF_00121">
    <property type="entry name" value="GatB"/>
    <property type="match status" value="1"/>
</dbReference>
<dbReference type="GO" id="GO:0070681">
    <property type="term" value="P:glutaminyl-tRNAGln biosynthesis via transamidation"/>
    <property type="evidence" value="ECO:0007669"/>
    <property type="project" value="UniProtKB-UniRule"/>
</dbReference>
<evidence type="ECO:0000256" key="10">
    <source>
        <dbReference type="HAMAP-Rule" id="MF_03147"/>
    </source>
</evidence>
<dbReference type="InParanoid" id="D8LDP1"/>
<dbReference type="InterPro" id="IPR006075">
    <property type="entry name" value="Asn/Gln-tRNA_Trfase_suB/E_cat"/>
</dbReference>
<evidence type="ECO:0000256" key="11">
    <source>
        <dbReference type="SAM" id="MobiDB-lite"/>
    </source>
</evidence>
<feature type="domain" description="Asn/Gln amidotransferase" evidence="13">
    <location>
        <begin position="421"/>
        <end position="570"/>
    </location>
</feature>
<evidence type="ECO:0000256" key="1">
    <source>
        <dbReference type="ARBA" id="ARBA00005306"/>
    </source>
</evidence>
<dbReference type="GO" id="GO:0005739">
    <property type="term" value="C:mitochondrion"/>
    <property type="evidence" value="ECO:0007669"/>
    <property type="project" value="UniProtKB-SubCell"/>
</dbReference>
<dbReference type="SMART" id="SM00845">
    <property type="entry name" value="GatB_Yqey"/>
    <property type="match status" value="1"/>
</dbReference>
<keyword evidence="4 10" id="KW-0547">Nucleotide-binding</keyword>
<dbReference type="EC" id="6.3.5.-" evidence="10"/>
<dbReference type="PANTHER" id="PTHR11659">
    <property type="entry name" value="GLUTAMYL-TRNA GLN AMIDOTRANSFERASE SUBUNIT B MITOCHONDRIAL AND PROKARYOTIC PET112-RELATED"/>
    <property type="match status" value="1"/>
</dbReference>
<dbReference type="AlphaFoldDB" id="D8LDP1"/>
<dbReference type="FunCoup" id="D8LDP1">
    <property type="interactions" value="26"/>
</dbReference>
<keyword evidence="6 10" id="KW-0648">Protein biosynthesis</keyword>
<organism evidence="14 15">
    <name type="scientific">Ectocarpus siliculosus</name>
    <name type="common">Brown alga</name>
    <name type="synonym">Conferva siliculosa</name>
    <dbReference type="NCBI Taxonomy" id="2880"/>
    <lineage>
        <taxon>Eukaryota</taxon>
        <taxon>Sar</taxon>
        <taxon>Stramenopiles</taxon>
        <taxon>Ochrophyta</taxon>
        <taxon>PX clade</taxon>
        <taxon>Phaeophyceae</taxon>
        <taxon>Ectocarpales</taxon>
        <taxon>Ectocarpaceae</taxon>
        <taxon>Ectocarpus</taxon>
    </lineage>
</organism>